<evidence type="ECO:0000313" key="3">
    <source>
        <dbReference type="Proteomes" id="UP000800036"/>
    </source>
</evidence>
<evidence type="ECO:0000313" key="2">
    <source>
        <dbReference type="EMBL" id="KAF1968064.1"/>
    </source>
</evidence>
<keyword evidence="3" id="KW-1185">Reference proteome</keyword>
<keyword evidence="2" id="KW-0808">Transferase</keyword>
<sequence>MAPEDIPNRYISSSFLSSRPPAIFKHSDYFDRARPFPSPAEVRANPILRDIIGSCTTKFESLNLVVKYGEKVTASEGLCLQAMQQLLPDQVPVPEVYGWCEDGGECFIYMELIKGVTLESQWESLSDGAKKKVCKQLRTILDSLRKLEQDPDDRFLGRIDKKPLLDIVFTHKTKPPAGPFATVKEFHDWLSALIKVGKEIHFADPSQIPDPWRESLPDDARVVFTHADLHPSNIMVSPDGSGKVLAIIDWHQSGWYPDYWEYCKALFTSDFDSDWAKEYIPQFVDVAEFYDSWAWYPRVLGY</sequence>
<name>A0A6A5UTP4_9PLEO</name>
<dbReference type="GO" id="GO:0016301">
    <property type="term" value="F:kinase activity"/>
    <property type="evidence" value="ECO:0007669"/>
    <property type="project" value="UniProtKB-KW"/>
</dbReference>
<dbReference type="EMBL" id="ML976724">
    <property type="protein sequence ID" value="KAF1968064.1"/>
    <property type="molecule type" value="Genomic_DNA"/>
</dbReference>
<dbReference type="Gene3D" id="3.90.1200.10">
    <property type="match status" value="1"/>
</dbReference>
<reference evidence="2" key="1">
    <citation type="journal article" date="2020" name="Stud. Mycol.">
        <title>101 Dothideomycetes genomes: a test case for predicting lifestyles and emergence of pathogens.</title>
        <authorList>
            <person name="Haridas S."/>
            <person name="Albert R."/>
            <person name="Binder M."/>
            <person name="Bloem J."/>
            <person name="Labutti K."/>
            <person name="Salamov A."/>
            <person name="Andreopoulos B."/>
            <person name="Baker S."/>
            <person name="Barry K."/>
            <person name="Bills G."/>
            <person name="Bluhm B."/>
            <person name="Cannon C."/>
            <person name="Castanera R."/>
            <person name="Culley D."/>
            <person name="Daum C."/>
            <person name="Ezra D."/>
            <person name="Gonzalez J."/>
            <person name="Henrissat B."/>
            <person name="Kuo A."/>
            <person name="Liang C."/>
            <person name="Lipzen A."/>
            <person name="Lutzoni F."/>
            <person name="Magnuson J."/>
            <person name="Mondo S."/>
            <person name="Nolan M."/>
            <person name="Ohm R."/>
            <person name="Pangilinan J."/>
            <person name="Park H.-J."/>
            <person name="Ramirez L."/>
            <person name="Alfaro M."/>
            <person name="Sun H."/>
            <person name="Tritt A."/>
            <person name="Yoshinaga Y."/>
            <person name="Zwiers L.-H."/>
            <person name="Turgeon B."/>
            <person name="Goodwin S."/>
            <person name="Spatafora J."/>
            <person name="Crous P."/>
            <person name="Grigoriev I."/>
        </authorList>
    </citation>
    <scope>NUCLEOTIDE SEQUENCE</scope>
    <source>
        <strain evidence="2">CBS 107.79</strain>
    </source>
</reference>
<keyword evidence="2" id="KW-0418">Kinase</keyword>
<feature type="domain" description="Aminoglycoside phosphotransferase" evidence="1">
    <location>
        <begin position="80"/>
        <end position="283"/>
    </location>
</feature>
<accession>A0A6A5UTP4</accession>
<dbReference type="InterPro" id="IPR002575">
    <property type="entry name" value="Aminoglycoside_PTrfase"/>
</dbReference>
<dbReference type="Pfam" id="PF01636">
    <property type="entry name" value="APH"/>
    <property type="match status" value="1"/>
</dbReference>
<dbReference type="OrthoDB" id="5404599at2759"/>
<dbReference type="InterPro" id="IPR011009">
    <property type="entry name" value="Kinase-like_dom_sf"/>
</dbReference>
<dbReference type="SUPFAM" id="SSF56112">
    <property type="entry name" value="Protein kinase-like (PK-like)"/>
    <property type="match status" value="1"/>
</dbReference>
<gene>
    <name evidence="2" type="ORF">BU23DRAFT_268963</name>
</gene>
<dbReference type="PANTHER" id="PTHR21310:SF54">
    <property type="entry name" value="AMINOGLYCOSIDE PHOSPHOTRANSFERASE DOMAIN-CONTAINING PROTEIN"/>
    <property type="match status" value="1"/>
</dbReference>
<dbReference type="CDD" id="cd05120">
    <property type="entry name" value="APH_ChoK_like"/>
    <property type="match status" value="1"/>
</dbReference>
<protein>
    <submittedName>
        <fullName evidence="2">Kinase-like protein</fullName>
    </submittedName>
</protein>
<dbReference type="AlphaFoldDB" id="A0A6A5UTP4"/>
<dbReference type="PANTHER" id="PTHR21310">
    <property type="entry name" value="AMINOGLYCOSIDE PHOSPHOTRANSFERASE-RELATED-RELATED"/>
    <property type="match status" value="1"/>
</dbReference>
<dbReference type="Proteomes" id="UP000800036">
    <property type="component" value="Unassembled WGS sequence"/>
</dbReference>
<dbReference type="InterPro" id="IPR051678">
    <property type="entry name" value="AGP_Transferase"/>
</dbReference>
<proteinExistence type="predicted"/>
<evidence type="ECO:0000259" key="1">
    <source>
        <dbReference type="Pfam" id="PF01636"/>
    </source>
</evidence>
<organism evidence="2 3">
    <name type="scientific">Bimuria novae-zelandiae CBS 107.79</name>
    <dbReference type="NCBI Taxonomy" id="1447943"/>
    <lineage>
        <taxon>Eukaryota</taxon>
        <taxon>Fungi</taxon>
        <taxon>Dikarya</taxon>
        <taxon>Ascomycota</taxon>
        <taxon>Pezizomycotina</taxon>
        <taxon>Dothideomycetes</taxon>
        <taxon>Pleosporomycetidae</taxon>
        <taxon>Pleosporales</taxon>
        <taxon>Massarineae</taxon>
        <taxon>Didymosphaeriaceae</taxon>
        <taxon>Bimuria</taxon>
    </lineage>
</organism>